<dbReference type="InterPro" id="IPR011050">
    <property type="entry name" value="Pectin_lyase_fold/virulence"/>
</dbReference>
<name>A0A2R4X3E0_9EURY</name>
<dbReference type="SUPFAM" id="SSF51126">
    <property type="entry name" value="Pectin lyase-like"/>
    <property type="match status" value="2"/>
</dbReference>
<dbReference type="GeneID" id="36513169"/>
<feature type="region of interest" description="Disordered" evidence="1">
    <location>
        <begin position="27"/>
        <end position="62"/>
    </location>
</feature>
<dbReference type="InterPro" id="IPR012334">
    <property type="entry name" value="Pectin_lyas_fold"/>
</dbReference>
<dbReference type="EMBL" id="CP028858">
    <property type="protein sequence ID" value="AWB28311.1"/>
    <property type="molecule type" value="Genomic_DNA"/>
</dbReference>
<dbReference type="Gene3D" id="2.160.20.10">
    <property type="entry name" value="Single-stranded right-handed beta-helix, Pectin lyase-like"/>
    <property type="match status" value="1"/>
</dbReference>
<evidence type="ECO:0000259" key="2">
    <source>
        <dbReference type="Pfam" id="PF13229"/>
    </source>
</evidence>
<evidence type="ECO:0000313" key="4">
    <source>
        <dbReference type="Proteomes" id="UP000244727"/>
    </source>
</evidence>
<accession>A0A2R4X3E0</accession>
<proteinExistence type="predicted"/>
<sequence length="478" mass="49568">MNRRQLLAAMGAAGGAGLLGLGAYSVFVDPDDSTRDRPTPTDAERTTDRPDTPTPTTDEPERIGGFERRIDAVAAGADPTGEEPVTPLIEDWADDDTLVAFEPGTYALDPTAFSGLRRVGLVGTGPDPARFVPTAGDCLGGHPWVAAENVRDLHLENVAFDLTGADSGGPIHLHLTGDSTLRDVDVLGSCANQLSAMRIEVLDAEGTATLEGLTARNADGNRTLTGLFVGEDHAGTLRVQDCSIAEFSDNGLYASAPGGPEGADGTVEVLGGTYRNNNVAGVRLGSTDARATGVSIVVDDEPPGWGQLNARGIRLRNKSGQVIEDCSIAFGTDAAASFGGVVVHHDNGAATVRESSITIDRDAVPAIHALSPATGDGAVTVDDVTIEGGAVGGVGVQIQGRDGSRIRASRIEQSGAERDGIYVSDATDCTIEDTEIAVEGVPLVVENGRVTVRNCRLVTPRGERDVDSETVTDGTLRV</sequence>
<feature type="compositionally biased region" description="Basic and acidic residues" evidence="1">
    <location>
        <begin position="32"/>
        <end position="51"/>
    </location>
</feature>
<organism evidence="3 4">
    <name type="scientific">Halococcoides cellulosivorans</name>
    <dbReference type="NCBI Taxonomy" id="1679096"/>
    <lineage>
        <taxon>Archaea</taxon>
        <taxon>Methanobacteriati</taxon>
        <taxon>Methanobacteriota</taxon>
        <taxon>Stenosarchaea group</taxon>
        <taxon>Halobacteria</taxon>
        <taxon>Halobacteriales</taxon>
        <taxon>Haloarculaceae</taxon>
        <taxon>Halococcoides</taxon>
    </lineage>
</organism>
<protein>
    <recommendedName>
        <fullName evidence="2">Right handed beta helix domain-containing protein</fullName>
    </recommendedName>
</protein>
<keyword evidence="4" id="KW-1185">Reference proteome</keyword>
<dbReference type="Proteomes" id="UP000244727">
    <property type="component" value="Chromosome"/>
</dbReference>
<dbReference type="KEGG" id="harc:HARCEL1_11640"/>
<gene>
    <name evidence="3" type="ORF">HARCEL1_11640</name>
</gene>
<evidence type="ECO:0000256" key="1">
    <source>
        <dbReference type="SAM" id="MobiDB-lite"/>
    </source>
</evidence>
<evidence type="ECO:0000313" key="3">
    <source>
        <dbReference type="EMBL" id="AWB28311.1"/>
    </source>
</evidence>
<dbReference type="RefSeq" id="WP_108383759.1">
    <property type="nucleotide sequence ID" value="NZ_CP028858.1"/>
</dbReference>
<reference evidence="3 4" key="1">
    <citation type="submission" date="2018-04" db="EMBL/GenBank/DDBJ databases">
        <title>Halococcoides cellulosivorans gen. nov., sp. nov., an extremely halophilic cellulose-utilizing haloarchaeon from hypersaline lakes.</title>
        <authorList>
            <person name="Sorokin D.Y."/>
            <person name="Toshchakov S.V."/>
            <person name="Samarov N.I."/>
            <person name="Korzhenkov A."/>
            <person name="Kublanov I.V."/>
        </authorList>
    </citation>
    <scope>NUCLEOTIDE SEQUENCE [LARGE SCALE GENOMIC DNA]</scope>
    <source>
        <strain evidence="3 4">HArcel1</strain>
    </source>
</reference>
<dbReference type="InterPro" id="IPR039448">
    <property type="entry name" value="Beta_helix"/>
</dbReference>
<dbReference type="AlphaFoldDB" id="A0A2R4X3E0"/>
<feature type="domain" description="Right handed beta helix" evidence="2">
    <location>
        <begin position="312"/>
        <end position="458"/>
    </location>
</feature>
<dbReference type="Pfam" id="PF13229">
    <property type="entry name" value="Beta_helix"/>
    <property type="match status" value="1"/>
</dbReference>